<reference evidence="1" key="1">
    <citation type="submission" date="2020-05" db="EMBL/GenBank/DDBJ databases">
        <title>Large-scale comparative analyses of tick genomes elucidate their genetic diversity and vector capacities.</title>
        <authorList>
            <person name="Jia N."/>
            <person name="Wang J."/>
            <person name="Shi W."/>
            <person name="Du L."/>
            <person name="Sun Y."/>
            <person name="Zhan W."/>
            <person name="Jiang J."/>
            <person name="Wang Q."/>
            <person name="Zhang B."/>
            <person name="Ji P."/>
            <person name="Sakyi L.B."/>
            <person name="Cui X."/>
            <person name="Yuan T."/>
            <person name="Jiang B."/>
            <person name="Yang W."/>
            <person name="Lam T.T.-Y."/>
            <person name="Chang Q."/>
            <person name="Ding S."/>
            <person name="Wang X."/>
            <person name="Zhu J."/>
            <person name="Ruan X."/>
            <person name="Zhao L."/>
            <person name="Wei J."/>
            <person name="Que T."/>
            <person name="Du C."/>
            <person name="Cheng J."/>
            <person name="Dai P."/>
            <person name="Han X."/>
            <person name="Huang E."/>
            <person name="Gao Y."/>
            <person name="Liu J."/>
            <person name="Shao H."/>
            <person name="Ye R."/>
            <person name="Li L."/>
            <person name="Wei W."/>
            <person name="Wang X."/>
            <person name="Wang C."/>
            <person name="Yang T."/>
            <person name="Huo Q."/>
            <person name="Li W."/>
            <person name="Guo W."/>
            <person name="Chen H."/>
            <person name="Zhou L."/>
            <person name="Ni X."/>
            <person name="Tian J."/>
            <person name="Zhou Y."/>
            <person name="Sheng Y."/>
            <person name="Liu T."/>
            <person name="Pan Y."/>
            <person name="Xia L."/>
            <person name="Li J."/>
            <person name="Zhao F."/>
            <person name="Cao W."/>
        </authorList>
    </citation>
    <scope>NUCLEOTIDE SEQUENCE</scope>
    <source>
        <strain evidence="1">Hyas-2018</strain>
    </source>
</reference>
<gene>
    <name evidence="1" type="ORF">HPB50_020958</name>
</gene>
<keyword evidence="2" id="KW-1185">Reference proteome</keyword>
<name>A0ACB7SWX1_HYAAI</name>
<protein>
    <submittedName>
        <fullName evidence="1">Uncharacterized protein</fullName>
    </submittedName>
</protein>
<proteinExistence type="predicted"/>
<accession>A0ACB7SWX1</accession>
<sequence length="118" mass="13036">MILVYLRVFAEKCGLLDFLKLFVFSLASRKPPGAAVPEDNLERAFVRRVGCSAPRWSRHLAVYWQDPACRGCCLQGRASSTSLRQSQGATQGRPRLARARSGEALLTDNELCTLPVQG</sequence>
<comment type="caution">
    <text evidence="1">The sequence shown here is derived from an EMBL/GenBank/DDBJ whole genome shotgun (WGS) entry which is preliminary data.</text>
</comment>
<dbReference type="EMBL" id="CM023482">
    <property type="protein sequence ID" value="KAH6939722.1"/>
    <property type="molecule type" value="Genomic_DNA"/>
</dbReference>
<evidence type="ECO:0000313" key="1">
    <source>
        <dbReference type="EMBL" id="KAH6939722.1"/>
    </source>
</evidence>
<evidence type="ECO:0000313" key="2">
    <source>
        <dbReference type="Proteomes" id="UP000821845"/>
    </source>
</evidence>
<dbReference type="Proteomes" id="UP000821845">
    <property type="component" value="Chromosome 2"/>
</dbReference>
<organism evidence="1 2">
    <name type="scientific">Hyalomma asiaticum</name>
    <name type="common">Tick</name>
    <dbReference type="NCBI Taxonomy" id="266040"/>
    <lineage>
        <taxon>Eukaryota</taxon>
        <taxon>Metazoa</taxon>
        <taxon>Ecdysozoa</taxon>
        <taxon>Arthropoda</taxon>
        <taxon>Chelicerata</taxon>
        <taxon>Arachnida</taxon>
        <taxon>Acari</taxon>
        <taxon>Parasitiformes</taxon>
        <taxon>Ixodida</taxon>
        <taxon>Ixodoidea</taxon>
        <taxon>Ixodidae</taxon>
        <taxon>Hyalomminae</taxon>
        <taxon>Hyalomma</taxon>
    </lineage>
</organism>